<evidence type="ECO:0000313" key="9">
    <source>
        <dbReference type="EMBL" id="GJG59167.1"/>
    </source>
</evidence>
<evidence type="ECO:0000256" key="3">
    <source>
        <dbReference type="ARBA" id="ARBA00022692"/>
    </source>
</evidence>
<evidence type="ECO:0000256" key="2">
    <source>
        <dbReference type="ARBA" id="ARBA00022448"/>
    </source>
</evidence>
<evidence type="ECO:0000256" key="5">
    <source>
        <dbReference type="ARBA" id="ARBA00022982"/>
    </source>
</evidence>
<evidence type="ECO:0000256" key="1">
    <source>
        <dbReference type="ARBA" id="ARBA00004127"/>
    </source>
</evidence>
<dbReference type="EMBL" id="BPUB01000002">
    <property type="protein sequence ID" value="GJG59167.1"/>
    <property type="molecule type" value="Genomic_DNA"/>
</dbReference>
<accession>A0A9R1CWX9</accession>
<keyword evidence="5 8" id="KW-0249">Electron transport</keyword>
<dbReference type="PANTHER" id="PTHR30586">
    <property type="entry name" value="ELECTRON TRANSPORT COMPLEX PROTEIN RNFE"/>
    <property type="match status" value="1"/>
</dbReference>
<dbReference type="GO" id="GO:0022900">
    <property type="term" value="P:electron transport chain"/>
    <property type="evidence" value="ECO:0007669"/>
    <property type="project" value="UniProtKB-UniRule"/>
</dbReference>
<keyword evidence="4 8" id="KW-1278">Translocase</keyword>
<dbReference type="EC" id="7.-.-.-" evidence="8"/>
<name>A0A9R1CWX9_9BACT</name>
<dbReference type="PIRSF" id="PIRSF006102">
    <property type="entry name" value="NQR_DE"/>
    <property type="match status" value="1"/>
</dbReference>
<feature type="transmembrane region" description="Helical" evidence="8">
    <location>
        <begin position="39"/>
        <end position="58"/>
    </location>
</feature>
<dbReference type="GO" id="GO:0005886">
    <property type="term" value="C:plasma membrane"/>
    <property type="evidence" value="ECO:0007669"/>
    <property type="project" value="UniProtKB-SubCell"/>
</dbReference>
<comment type="function">
    <text evidence="8">Part of a membrane-bound complex that couples electron transfer with translocation of ions across the membrane.</text>
</comment>
<keyword evidence="7 8" id="KW-0472">Membrane</keyword>
<evidence type="ECO:0000256" key="8">
    <source>
        <dbReference type="HAMAP-Rule" id="MF_00478"/>
    </source>
</evidence>
<dbReference type="HAMAP" id="MF_00478">
    <property type="entry name" value="RsxE_RnfE"/>
    <property type="match status" value="1"/>
</dbReference>
<reference evidence="9" key="1">
    <citation type="journal article" date="2022" name="Int. J. Syst. Evol. Microbiol.">
        <title>Prevotella lacticifex sp. nov., isolated from the rumen of cows.</title>
        <authorList>
            <person name="Shinkai T."/>
            <person name="Ikeyama N."/>
            <person name="Kumagai M."/>
            <person name="Ohmori H."/>
            <person name="Sakamoto M."/>
            <person name="Ohkuma M."/>
            <person name="Mitsumori M."/>
        </authorList>
    </citation>
    <scope>NUCLEOTIDE SEQUENCE</scope>
    <source>
        <strain evidence="9">R5076</strain>
    </source>
</reference>
<comment type="similarity">
    <text evidence="8">Belongs to the NqrDE/RnfAE family.</text>
</comment>
<organism evidence="9 10">
    <name type="scientific">Prevotella lacticifex</name>
    <dbReference type="NCBI Taxonomy" id="2854755"/>
    <lineage>
        <taxon>Bacteria</taxon>
        <taxon>Pseudomonadati</taxon>
        <taxon>Bacteroidota</taxon>
        <taxon>Bacteroidia</taxon>
        <taxon>Bacteroidales</taxon>
        <taxon>Prevotellaceae</taxon>
        <taxon>Prevotella</taxon>
    </lineage>
</organism>
<feature type="transmembrane region" description="Helical" evidence="8">
    <location>
        <begin position="169"/>
        <end position="189"/>
    </location>
</feature>
<dbReference type="GO" id="GO:0012505">
    <property type="term" value="C:endomembrane system"/>
    <property type="evidence" value="ECO:0007669"/>
    <property type="project" value="UniProtKB-SubCell"/>
</dbReference>
<dbReference type="GeneID" id="72466795"/>
<keyword evidence="10" id="KW-1185">Reference proteome</keyword>
<dbReference type="AlphaFoldDB" id="A0A9R1CWX9"/>
<evidence type="ECO:0000313" key="10">
    <source>
        <dbReference type="Proteomes" id="UP000825483"/>
    </source>
</evidence>
<evidence type="ECO:0000256" key="7">
    <source>
        <dbReference type="ARBA" id="ARBA00023136"/>
    </source>
</evidence>
<dbReference type="NCBIfam" id="NF009070">
    <property type="entry name" value="PRK12405.1"/>
    <property type="match status" value="1"/>
</dbReference>
<dbReference type="InterPro" id="IPR010968">
    <property type="entry name" value="RnfE"/>
</dbReference>
<keyword evidence="8" id="KW-1003">Cell membrane</keyword>
<keyword evidence="2 8" id="KW-0813">Transport</keyword>
<comment type="subunit">
    <text evidence="8">The complex is composed of six subunits: RnfA, RnfB, RnfC, RnfD, RnfE and RnfG.</text>
</comment>
<evidence type="ECO:0000256" key="4">
    <source>
        <dbReference type="ARBA" id="ARBA00022967"/>
    </source>
</evidence>
<keyword evidence="3 8" id="KW-0812">Transmembrane</keyword>
<dbReference type="InterPro" id="IPR003667">
    <property type="entry name" value="NqrDE/RnfAE"/>
</dbReference>
<feature type="transmembrane region" description="Helical" evidence="8">
    <location>
        <begin position="136"/>
        <end position="163"/>
    </location>
</feature>
<evidence type="ECO:0000256" key="6">
    <source>
        <dbReference type="ARBA" id="ARBA00022989"/>
    </source>
</evidence>
<dbReference type="RefSeq" id="WP_223925806.1">
    <property type="nucleotide sequence ID" value="NZ_BPTU01000001.1"/>
</dbReference>
<sequence>MSNYKIFINGLIKENPTFVLFLGMCPTLATTTSAINGLSMGLATMAVLICTNFVISCIRKLVPDMVHIPVYIVVIAGFVTVLQMFMSAYAPDSINKALGIYIPLIVVNCIILGRAESFACKNTPVASAFDGLGIGLGFALALTLLGCVREFLGAGSIFGIHILPEVTNVLLFVLPPGAFLTLGYLVAIFNKVRGNDK</sequence>
<comment type="caution">
    <text evidence="9">The sequence shown here is derived from an EMBL/GenBank/DDBJ whole genome shotgun (WGS) entry which is preliminary data.</text>
</comment>
<comment type="subcellular location">
    <subcellularLocation>
        <location evidence="8">Cell membrane</location>
        <topology evidence="8">Multi-pass membrane protein</topology>
    </subcellularLocation>
    <subcellularLocation>
        <location evidence="1">Endomembrane system</location>
        <topology evidence="1">Multi-pass membrane protein</topology>
    </subcellularLocation>
</comment>
<keyword evidence="6 8" id="KW-1133">Transmembrane helix</keyword>
<dbReference type="NCBIfam" id="TIGR01948">
    <property type="entry name" value="rnfE"/>
    <property type="match status" value="1"/>
</dbReference>
<feature type="transmembrane region" description="Helical" evidence="8">
    <location>
        <begin position="70"/>
        <end position="91"/>
    </location>
</feature>
<dbReference type="Proteomes" id="UP000825483">
    <property type="component" value="Unassembled WGS sequence"/>
</dbReference>
<proteinExistence type="inferred from homology"/>
<feature type="transmembrane region" description="Helical" evidence="8">
    <location>
        <begin position="97"/>
        <end position="115"/>
    </location>
</feature>
<gene>
    <name evidence="8" type="primary">rnfE</name>
    <name evidence="9" type="ORF">PRLR5076_20180</name>
</gene>
<dbReference type="PANTHER" id="PTHR30586:SF0">
    <property type="entry name" value="ION-TRANSLOCATING OXIDOREDUCTASE COMPLEX SUBUNIT E"/>
    <property type="match status" value="1"/>
</dbReference>
<protein>
    <recommendedName>
        <fullName evidence="8">Ion-translocating oxidoreductase complex subunit E</fullName>
        <ecNumber evidence="8">7.-.-.-</ecNumber>
    </recommendedName>
    <alternativeName>
        <fullName evidence="8">Rnf electron transport complex subunit E</fullName>
    </alternativeName>
</protein>
<dbReference type="Pfam" id="PF02508">
    <property type="entry name" value="Rnf-Nqr"/>
    <property type="match status" value="1"/>
</dbReference>